<keyword evidence="6" id="KW-1185">Reference proteome</keyword>
<keyword evidence="2 3" id="KW-0326">Glycosidase</keyword>
<evidence type="ECO:0000256" key="2">
    <source>
        <dbReference type="ARBA" id="ARBA00023295"/>
    </source>
</evidence>
<dbReference type="InterPro" id="IPR050386">
    <property type="entry name" value="Glycosyl_hydrolase_5"/>
</dbReference>
<evidence type="ECO:0000313" key="5">
    <source>
        <dbReference type="EMBL" id="WXB05294.1"/>
    </source>
</evidence>
<dbReference type="PANTHER" id="PTHR31297:SF42">
    <property type="entry name" value="GLYCOSIDE HYDROLASE FAMILY 5 DOMAIN-CONTAINING PROTEIN"/>
    <property type="match status" value="1"/>
</dbReference>
<keyword evidence="1 3" id="KW-0378">Hydrolase</keyword>
<dbReference type="EMBL" id="CP089983">
    <property type="protein sequence ID" value="WXB05294.1"/>
    <property type="molecule type" value="Genomic_DNA"/>
</dbReference>
<evidence type="ECO:0000313" key="6">
    <source>
        <dbReference type="Proteomes" id="UP001374803"/>
    </source>
</evidence>
<reference evidence="5" key="1">
    <citation type="submission" date="2021-12" db="EMBL/GenBank/DDBJ databases">
        <title>Discovery of the Pendulisporaceae a myxobacterial family with distinct sporulation behavior and unique specialized metabolism.</title>
        <authorList>
            <person name="Garcia R."/>
            <person name="Popoff A."/>
            <person name="Bader C.D."/>
            <person name="Loehr J."/>
            <person name="Walesch S."/>
            <person name="Walt C."/>
            <person name="Boldt J."/>
            <person name="Bunk B."/>
            <person name="Haeckl F.J.F.P.J."/>
            <person name="Gunesch A.P."/>
            <person name="Birkelbach J."/>
            <person name="Nuebel U."/>
            <person name="Pietschmann T."/>
            <person name="Bach T."/>
            <person name="Mueller R."/>
        </authorList>
    </citation>
    <scope>NUCLEOTIDE SEQUENCE</scope>
    <source>
        <strain evidence="5">MSr11367</strain>
    </source>
</reference>
<feature type="domain" description="Glycoside hydrolase family 5" evidence="4">
    <location>
        <begin position="124"/>
        <end position="374"/>
    </location>
</feature>
<dbReference type="Proteomes" id="UP001374803">
    <property type="component" value="Chromosome"/>
</dbReference>
<sequence>MTFERTRHLVLGGTRFLLGGFVMALAACAVDGSSPREEPALDTGATGSQSSPLALSMLHTQNRNIVNASGTVVPLRGFNLGGWLVFEKWMTPMDSGSLGDSYGVLQQLDNRFGVATEQSLIKSYQQAWLTTSDLDNIRNAGYNTVRVPVWYGNFYPLNNISNGGWRSDAFEMLDWVVNNAGSRGLYVIIDMHGAVGGQSTADHTGRSNQNQYWANDNNKGNTSWMWWQIANHFKGNGTVAGYDLLNEPTGGPSTQAVWDAYRSLYSTIRSVDPDHMIFIEGTFGNWNWSMLPPPSQYGWTNVVYEMHEYQFNGTEAQVRAGTDRQVADFNNHASWNVPGYIGEFNCFEYPAAWTYTKNAYNNSGLSWTMWSYKSTNALNPTSWGWYGPTSWKTTPNIGSNSADAIRSAWQQWQTGTAFAKNTRIGL</sequence>
<dbReference type="PANTHER" id="PTHR31297">
    <property type="entry name" value="GLUCAN ENDO-1,6-BETA-GLUCOSIDASE B"/>
    <property type="match status" value="1"/>
</dbReference>
<dbReference type="RefSeq" id="WP_394834937.1">
    <property type="nucleotide sequence ID" value="NZ_CP089929.1"/>
</dbReference>
<organism evidence="5 6">
    <name type="scientific">Pendulispora rubella</name>
    <dbReference type="NCBI Taxonomy" id="2741070"/>
    <lineage>
        <taxon>Bacteria</taxon>
        <taxon>Pseudomonadati</taxon>
        <taxon>Myxococcota</taxon>
        <taxon>Myxococcia</taxon>
        <taxon>Myxococcales</taxon>
        <taxon>Sorangiineae</taxon>
        <taxon>Pendulisporaceae</taxon>
        <taxon>Pendulispora</taxon>
    </lineage>
</organism>
<dbReference type="SUPFAM" id="SSF51445">
    <property type="entry name" value="(Trans)glycosidases"/>
    <property type="match status" value="1"/>
</dbReference>
<evidence type="ECO:0000256" key="3">
    <source>
        <dbReference type="RuleBase" id="RU361153"/>
    </source>
</evidence>
<accession>A0ABZ2L6Y2</accession>
<evidence type="ECO:0000256" key="1">
    <source>
        <dbReference type="ARBA" id="ARBA00022801"/>
    </source>
</evidence>
<dbReference type="GO" id="GO:0016787">
    <property type="term" value="F:hydrolase activity"/>
    <property type="evidence" value="ECO:0007669"/>
    <property type="project" value="UniProtKB-KW"/>
</dbReference>
<evidence type="ECO:0000259" key="4">
    <source>
        <dbReference type="Pfam" id="PF00150"/>
    </source>
</evidence>
<name>A0ABZ2L6Y2_9BACT</name>
<dbReference type="InterPro" id="IPR017853">
    <property type="entry name" value="GH"/>
</dbReference>
<comment type="similarity">
    <text evidence="3">Belongs to the glycosyl hydrolase 5 (cellulase A) family.</text>
</comment>
<dbReference type="PROSITE" id="PS51257">
    <property type="entry name" value="PROKAR_LIPOPROTEIN"/>
    <property type="match status" value="1"/>
</dbReference>
<protein>
    <submittedName>
        <fullName evidence="5">Glycoside hydrolase family 5 protein</fullName>
    </submittedName>
</protein>
<proteinExistence type="inferred from homology"/>
<dbReference type="InterPro" id="IPR001547">
    <property type="entry name" value="Glyco_hydro_5"/>
</dbReference>
<gene>
    <name evidence="5" type="ORF">LVJ94_51405</name>
</gene>
<dbReference type="Pfam" id="PF00150">
    <property type="entry name" value="Cellulase"/>
    <property type="match status" value="1"/>
</dbReference>
<dbReference type="Gene3D" id="3.20.20.80">
    <property type="entry name" value="Glycosidases"/>
    <property type="match status" value="1"/>
</dbReference>